<dbReference type="Pfam" id="PF06983">
    <property type="entry name" value="3-dmu-9_3-mt"/>
    <property type="match status" value="1"/>
</dbReference>
<sequence>MPNCIITTNLWFNGNAEEAANHYISIFENSSVTQVHRFPSSPTPSAVSFTLNNAPFVAINGGEGIRFTPAVSFQVECDTQEEVDYYWERLGEGGDEKKRAAGWLVDRYGVSWQISPRGLGTTMGEEGGEKAAKVAEAILGMTKIDLATLEKLR</sequence>
<name>A0A9P9Y043_9HYPO</name>
<evidence type="ECO:0000313" key="3">
    <source>
        <dbReference type="Proteomes" id="UP001055219"/>
    </source>
</evidence>
<dbReference type="InterPro" id="IPR028973">
    <property type="entry name" value="PhnB-like"/>
</dbReference>
<keyword evidence="3" id="KW-1185">Reference proteome</keyword>
<evidence type="ECO:0000313" key="2">
    <source>
        <dbReference type="EMBL" id="KAI6780678.1"/>
    </source>
</evidence>
<dbReference type="InterPro" id="IPR029068">
    <property type="entry name" value="Glyas_Bleomycin-R_OHBP_Dase"/>
</dbReference>
<dbReference type="RefSeq" id="XP_051361534.1">
    <property type="nucleotide sequence ID" value="XM_051507236.1"/>
</dbReference>
<dbReference type="GeneID" id="75827701"/>
<dbReference type="CDD" id="cd06588">
    <property type="entry name" value="PhnB_like"/>
    <property type="match status" value="1"/>
</dbReference>
<dbReference type="InterPro" id="IPR009725">
    <property type="entry name" value="3_dmu_93_MTrfase"/>
</dbReference>
<evidence type="ECO:0000259" key="1">
    <source>
        <dbReference type="Pfam" id="PF06983"/>
    </source>
</evidence>
<dbReference type="PANTHER" id="PTHR33990:SF2">
    <property type="entry name" value="PHNB-LIKE DOMAIN-CONTAINING PROTEIN"/>
    <property type="match status" value="1"/>
</dbReference>
<protein>
    <recommendedName>
        <fullName evidence="1">PhnB-like domain-containing protein</fullName>
    </recommendedName>
</protein>
<feature type="domain" description="PhnB-like" evidence="1">
    <location>
        <begin position="6"/>
        <end position="114"/>
    </location>
</feature>
<dbReference type="AlphaFoldDB" id="A0A9P9Y043"/>
<dbReference type="OrthoDB" id="10255422at2759"/>
<dbReference type="PIRSF" id="PIRSF021700">
    <property type="entry name" value="3_dmu_93_MTrfase"/>
    <property type="match status" value="1"/>
</dbReference>
<dbReference type="Proteomes" id="UP001055219">
    <property type="component" value="Unassembled WGS sequence"/>
</dbReference>
<dbReference type="Gene3D" id="3.10.180.10">
    <property type="entry name" value="2,3-Dihydroxybiphenyl 1,2-Dioxygenase, domain 1"/>
    <property type="match status" value="1"/>
</dbReference>
<dbReference type="SUPFAM" id="SSF54593">
    <property type="entry name" value="Glyoxalase/Bleomycin resistance protein/Dihydroxybiphenyl dioxygenase"/>
    <property type="match status" value="1"/>
</dbReference>
<reference evidence="2" key="1">
    <citation type="journal article" date="2021" name="J Fungi (Basel)">
        <title>Genomic and Metabolomic Analyses of the Marine Fungus Emericellopsis cladophorae: Insights into Saltwater Adaptability Mechanisms and Its Biosynthetic Potential.</title>
        <authorList>
            <person name="Goncalves M.F.M."/>
            <person name="Hilario S."/>
            <person name="Van de Peer Y."/>
            <person name="Esteves A.C."/>
            <person name="Alves A."/>
        </authorList>
    </citation>
    <scope>NUCLEOTIDE SEQUENCE</scope>
    <source>
        <strain evidence="2">MUM 19.33</strain>
    </source>
</reference>
<accession>A0A9P9Y043</accession>
<organism evidence="2 3">
    <name type="scientific">Emericellopsis cladophorae</name>
    <dbReference type="NCBI Taxonomy" id="2686198"/>
    <lineage>
        <taxon>Eukaryota</taxon>
        <taxon>Fungi</taxon>
        <taxon>Dikarya</taxon>
        <taxon>Ascomycota</taxon>
        <taxon>Pezizomycotina</taxon>
        <taxon>Sordariomycetes</taxon>
        <taxon>Hypocreomycetidae</taxon>
        <taxon>Hypocreales</taxon>
        <taxon>Bionectriaceae</taxon>
        <taxon>Emericellopsis</taxon>
    </lineage>
</organism>
<dbReference type="PANTHER" id="PTHR33990">
    <property type="entry name" value="PROTEIN YJDN-RELATED"/>
    <property type="match status" value="1"/>
</dbReference>
<gene>
    <name evidence="2" type="ORF">J7T54_001182</name>
</gene>
<reference evidence="2" key="2">
    <citation type="submission" date="2022-07" db="EMBL/GenBank/DDBJ databases">
        <authorList>
            <person name="Goncalves M.F.M."/>
            <person name="Hilario S."/>
            <person name="Van De Peer Y."/>
            <person name="Esteves A.C."/>
            <person name="Alves A."/>
        </authorList>
    </citation>
    <scope>NUCLEOTIDE SEQUENCE</scope>
    <source>
        <strain evidence="2">MUM 19.33</strain>
    </source>
</reference>
<comment type="caution">
    <text evidence="2">The sequence shown here is derived from an EMBL/GenBank/DDBJ whole genome shotgun (WGS) entry which is preliminary data.</text>
</comment>
<proteinExistence type="predicted"/>
<dbReference type="EMBL" id="JAGIXG020000029">
    <property type="protein sequence ID" value="KAI6780678.1"/>
    <property type="molecule type" value="Genomic_DNA"/>
</dbReference>